<reference evidence="3" key="1">
    <citation type="submission" date="2016-06" db="UniProtKB">
        <authorList>
            <consortium name="WormBaseParasite"/>
        </authorList>
    </citation>
    <scope>IDENTIFICATION</scope>
</reference>
<evidence type="ECO:0000313" key="2">
    <source>
        <dbReference type="Proteomes" id="UP000275846"/>
    </source>
</evidence>
<proteinExistence type="predicted"/>
<evidence type="ECO:0000313" key="1">
    <source>
        <dbReference type="EMBL" id="VDM05978.1"/>
    </source>
</evidence>
<protein>
    <submittedName>
        <fullName evidence="3">Secreted protein</fullName>
    </submittedName>
</protein>
<sequence>MGFLFRFHSIQQVPLSPFIVGLQVTSTSDSQCQKPHFSQAVHMAMNMQYMNWLRRISPDQMQQQPDNTTCCLLKRPYRHPCSKPHSIHDDGIQPHERRSYFWCLASAVDYPHDEEDYHIPQSYLQ</sequence>
<keyword evidence="2" id="KW-1185">Reference proteome</keyword>
<evidence type="ECO:0000313" key="3">
    <source>
        <dbReference type="WBParaSite" id="SSLN_0002032401-mRNA-1"/>
    </source>
</evidence>
<reference evidence="1 2" key="2">
    <citation type="submission" date="2018-11" db="EMBL/GenBank/DDBJ databases">
        <authorList>
            <consortium name="Pathogen Informatics"/>
        </authorList>
    </citation>
    <scope>NUCLEOTIDE SEQUENCE [LARGE SCALE GENOMIC DNA]</scope>
    <source>
        <strain evidence="1 2">NST_G2</strain>
    </source>
</reference>
<dbReference type="Proteomes" id="UP000275846">
    <property type="component" value="Unassembled WGS sequence"/>
</dbReference>
<dbReference type="WBParaSite" id="SSLN_0002032401-mRNA-1">
    <property type="protein sequence ID" value="SSLN_0002032401-mRNA-1"/>
    <property type="gene ID" value="SSLN_0002032401"/>
</dbReference>
<organism evidence="3">
    <name type="scientific">Schistocephalus solidus</name>
    <name type="common">Tapeworm</name>
    <dbReference type="NCBI Taxonomy" id="70667"/>
    <lineage>
        <taxon>Eukaryota</taxon>
        <taxon>Metazoa</taxon>
        <taxon>Spiralia</taxon>
        <taxon>Lophotrochozoa</taxon>
        <taxon>Platyhelminthes</taxon>
        <taxon>Cestoda</taxon>
        <taxon>Eucestoda</taxon>
        <taxon>Diphyllobothriidea</taxon>
        <taxon>Diphyllobothriidae</taxon>
        <taxon>Schistocephalus</taxon>
    </lineage>
</organism>
<accession>A0A183TSZ4</accession>
<name>A0A183TSZ4_SCHSO</name>
<dbReference type="AlphaFoldDB" id="A0A183TSZ4"/>
<gene>
    <name evidence="1" type="ORF">SSLN_LOCUS19592</name>
</gene>
<dbReference type="EMBL" id="UYSU01048233">
    <property type="protein sequence ID" value="VDM05978.1"/>
    <property type="molecule type" value="Genomic_DNA"/>
</dbReference>